<evidence type="ECO:0000313" key="9">
    <source>
        <dbReference type="EMBL" id="QIE01924.1"/>
    </source>
</evidence>
<feature type="binding site" evidence="8">
    <location>
        <begin position="188"/>
        <end position="193"/>
    </location>
    <ligand>
        <name>NAD(+)</name>
        <dbReference type="ChEBI" id="CHEBI:57540"/>
    </ligand>
</feature>
<dbReference type="HAMAP" id="MF_00361">
    <property type="entry name" value="NAD_kinase"/>
    <property type="match status" value="1"/>
</dbReference>
<feature type="binding site" evidence="8">
    <location>
        <begin position="147"/>
        <end position="148"/>
    </location>
    <ligand>
        <name>NAD(+)</name>
        <dbReference type="ChEBI" id="CHEBI:57540"/>
    </ligand>
</feature>
<evidence type="ECO:0000313" key="10">
    <source>
        <dbReference type="Proteomes" id="UP000502958"/>
    </source>
</evidence>
<keyword evidence="8" id="KW-0963">Cytoplasm</keyword>
<dbReference type="GO" id="GO:0019674">
    <property type="term" value="P:NAD+ metabolic process"/>
    <property type="evidence" value="ECO:0007669"/>
    <property type="project" value="InterPro"/>
</dbReference>
<dbReference type="PANTHER" id="PTHR20275">
    <property type="entry name" value="NAD KINASE"/>
    <property type="match status" value="1"/>
</dbReference>
<feature type="binding site" evidence="8">
    <location>
        <position position="158"/>
    </location>
    <ligand>
        <name>NAD(+)</name>
        <dbReference type="ChEBI" id="CHEBI:57540"/>
    </ligand>
</feature>
<dbReference type="NCBIfam" id="NF002306">
    <property type="entry name" value="PRK01231.1"/>
    <property type="match status" value="1"/>
</dbReference>
<evidence type="ECO:0000256" key="4">
    <source>
        <dbReference type="ARBA" id="ARBA00022840"/>
    </source>
</evidence>
<evidence type="ECO:0000256" key="8">
    <source>
        <dbReference type="HAMAP-Rule" id="MF_00361"/>
    </source>
</evidence>
<dbReference type="Gene3D" id="2.60.200.30">
    <property type="entry name" value="Probable inorganic polyphosphate/atp-NAD kinase, domain 2"/>
    <property type="match status" value="1"/>
</dbReference>
<evidence type="ECO:0000256" key="3">
    <source>
        <dbReference type="ARBA" id="ARBA00022777"/>
    </source>
</evidence>
<feature type="binding site" evidence="8">
    <location>
        <position position="247"/>
    </location>
    <ligand>
        <name>NAD(+)</name>
        <dbReference type="ChEBI" id="CHEBI:57540"/>
    </ligand>
</feature>
<evidence type="ECO:0000256" key="5">
    <source>
        <dbReference type="ARBA" id="ARBA00022857"/>
    </source>
</evidence>
<dbReference type="InterPro" id="IPR016064">
    <property type="entry name" value="NAD/diacylglycerol_kinase_sf"/>
</dbReference>
<dbReference type="FunFam" id="2.60.200.30:FF:000009">
    <property type="entry name" value="Poly(P)/ATP NAD kinase"/>
    <property type="match status" value="1"/>
</dbReference>
<dbReference type="GO" id="GO:0051287">
    <property type="term" value="F:NAD binding"/>
    <property type="evidence" value="ECO:0007669"/>
    <property type="project" value="UniProtKB-ARBA"/>
</dbReference>
<dbReference type="GO" id="GO:0005737">
    <property type="term" value="C:cytoplasm"/>
    <property type="evidence" value="ECO:0007669"/>
    <property type="project" value="UniProtKB-SubCell"/>
</dbReference>
<dbReference type="GO" id="GO:0003951">
    <property type="term" value="F:NAD+ kinase activity"/>
    <property type="evidence" value="ECO:0007669"/>
    <property type="project" value="UniProtKB-UniRule"/>
</dbReference>
<name>A0A6C1FAJ7_BUCUN</name>
<feature type="binding site" evidence="8">
    <location>
        <position position="177"/>
    </location>
    <ligand>
        <name>NAD(+)</name>
        <dbReference type="ChEBI" id="CHEBI:57540"/>
    </ligand>
</feature>
<keyword evidence="6 8" id="KW-0520">NAD</keyword>
<dbReference type="Proteomes" id="UP000502958">
    <property type="component" value="Chromosome"/>
</dbReference>
<dbReference type="RefSeq" id="WP_163119098.1">
    <property type="nucleotide sequence ID" value="NZ_CP047588.1"/>
</dbReference>
<reference evidence="9 10" key="1">
    <citation type="submission" date="2020-01" db="EMBL/GenBank/DDBJ databases">
        <title>Complete genome of Buchnera aphidicola isolated from Chaitophorus populeti.</title>
        <authorList>
            <person name="Park J."/>
            <person name="Xi H."/>
        </authorList>
    </citation>
    <scope>NUCLEOTIDE SEQUENCE [LARGE SCALE GENOMIC DNA]</scope>
    <source>
        <strain evidence="9 10">UsonBac</strain>
    </source>
</reference>
<comment type="function">
    <text evidence="8">Involved in the regulation of the intracellular balance of NAD and NADP, and is a key enzyme in the biosynthesis of NADP. Catalyzes specifically the phosphorylation on 2'-hydroxyl of the adenosine moiety of NAD to yield NADP.</text>
</comment>
<comment type="cofactor">
    <cofactor evidence="8">
        <name>a divalent metal cation</name>
        <dbReference type="ChEBI" id="CHEBI:60240"/>
    </cofactor>
</comment>
<dbReference type="InterPro" id="IPR017437">
    <property type="entry name" value="ATP-NAD_kinase_PpnK-typ_C"/>
</dbReference>
<feature type="active site" description="Proton acceptor" evidence="8">
    <location>
        <position position="73"/>
    </location>
</feature>
<keyword evidence="3 8" id="KW-0418">Kinase</keyword>
<comment type="subcellular location">
    <subcellularLocation>
        <location evidence="8">Cytoplasm</location>
    </subcellularLocation>
</comment>
<organism evidence="9 10">
    <name type="scientific">Buchnera aphidicola subsp. Uroleucon sonchi</name>
    <dbReference type="NCBI Taxonomy" id="118118"/>
    <lineage>
        <taxon>Bacteria</taxon>
        <taxon>Pseudomonadati</taxon>
        <taxon>Pseudomonadota</taxon>
        <taxon>Gammaproteobacteria</taxon>
        <taxon>Enterobacterales</taxon>
        <taxon>Erwiniaceae</taxon>
        <taxon>Buchnera</taxon>
    </lineage>
</organism>
<comment type="similarity">
    <text evidence="8">Belongs to the NAD kinase family.</text>
</comment>
<evidence type="ECO:0000256" key="1">
    <source>
        <dbReference type="ARBA" id="ARBA00022679"/>
    </source>
</evidence>
<dbReference type="GO" id="GO:0006741">
    <property type="term" value="P:NADP+ biosynthetic process"/>
    <property type="evidence" value="ECO:0007669"/>
    <property type="project" value="UniProtKB-UniRule"/>
</dbReference>
<evidence type="ECO:0000256" key="7">
    <source>
        <dbReference type="ARBA" id="ARBA00047925"/>
    </source>
</evidence>
<dbReference type="PANTHER" id="PTHR20275:SF0">
    <property type="entry name" value="NAD KINASE"/>
    <property type="match status" value="1"/>
</dbReference>
<dbReference type="GO" id="GO:0046872">
    <property type="term" value="F:metal ion binding"/>
    <property type="evidence" value="ECO:0007669"/>
    <property type="project" value="UniProtKB-UniRule"/>
</dbReference>
<accession>A0A6C1FAJ7</accession>
<comment type="catalytic activity">
    <reaction evidence="7 8">
        <text>NAD(+) + ATP = ADP + NADP(+) + H(+)</text>
        <dbReference type="Rhea" id="RHEA:18629"/>
        <dbReference type="ChEBI" id="CHEBI:15378"/>
        <dbReference type="ChEBI" id="CHEBI:30616"/>
        <dbReference type="ChEBI" id="CHEBI:57540"/>
        <dbReference type="ChEBI" id="CHEBI:58349"/>
        <dbReference type="ChEBI" id="CHEBI:456216"/>
        <dbReference type="EC" id="2.7.1.23"/>
    </reaction>
</comment>
<dbReference type="EC" id="2.7.1.23" evidence="8"/>
<dbReference type="Pfam" id="PF20143">
    <property type="entry name" value="NAD_kinase_C"/>
    <property type="match status" value="1"/>
</dbReference>
<dbReference type="InterPro" id="IPR017438">
    <property type="entry name" value="ATP-NAD_kinase_N"/>
</dbReference>
<keyword evidence="5 8" id="KW-0521">NADP</keyword>
<dbReference type="EMBL" id="CP047588">
    <property type="protein sequence ID" value="QIE01924.1"/>
    <property type="molecule type" value="Genomic_DNA"/>
</dbReference>
<dbReference type="Pfam" id="PF01513">
    <property type="entry name" value="NAD_kinase"/>
    <property type="match status" value="1"/>
</dbReference>
<keyword evidence="2 8" id="KW-0547">Nucleotide-binding</keyword>
<dbReference type="NCBIfam" id="NF002893">
    <property type="entry name" value="PRK03378.1"/>
    <property type="match status" value="1"/>
</dbReference>
<gene>
    <name evidence="8 9" type="primary">nadK</name>
    <name evidence="9" type="ORF">GUU85_00870</name>
</gene>
<feature type="binding site" evidence="8">
    <location>
        <position position="175"/>
    </location>
    <ligand>
        <name>NAD(+)</name>
        <dbReference type="ChEBI" id="CHEBI:57540"/>
    </ligand>
</feature>
<dbReference type="SUPFAM" id="SSF111331">
    <property type="entry name" value="NAD kinase/diacylglycerol kinase-like"/>
    <property type="match status" value="1"/>
</dbReference>
<evidence type="ECO:0000256" key="6">
    <source>
        <dbReference type="ARBA" id="ARBA00023027"/>
    </source>
</evidence>
<feature type="binding site" evidence="8">
    <location>
        <begin position="73"/>
        <end position="74"/>
    </location>
    <ligand>
        <name>NAD(+)</name>
        <dbReference type="ChEBI" id="CHEBI:57540"/>
    </ligand>
</feature>
<keyword evidence="1 8" id="KW-0808">Transferase</keyword>
<comment type="caution">
    <text evidence="8">Lacks conserved residue(s) required for the propagation of feature annotation.</text>
</comment>
<sequence length="292" mass="32844">MKQYFNSIGIVGRPRYTSALITHKKLYTWLIKYGYDVVIESSIAQELRLDNAKTATLVEIGQLCDLAIIIGGDGNLLCAARILSFYNIKIIGINRGNLGFLTDLNPETSLQKLSEVLSGEYFLENRFILDVKICKKNIVSKTTIAINEAVLHTQKLAHMIEFEVYIDNKFSFAQRADGLIISTPTGSTGYSLSAGGPIIETSLEAIVLVPMFPHTLSARPVVIHSNSVICLKFSNIEKNLKISCDSQNILTIKKNESVFIRRSSYYLNLIHPKSYNYFQTLNSKLNWSKKFF</sequence>
<proteinExistence type="inferred from homology"/>
<dbReference type="AlphaFoldDB" id="A0A6C1FAJ7"/>
<dbReference type="GO" id="GO:0005524">
    <property type="term" value="F:ATP binding"/>
    <property type="evidence" value="ECO:0007669"/>
    <property type="project" value="UniProtKB-KW"/>
</dbReference>
<protein>
    <recommendedName>
        <fullName evidence="8">NAD kinase</fullName>
        <ecNumber evidence="8">2.7.1.23</ecNumber>
    </recommendedName>
    <alternativeName>
        <fullName evidence="8">ATP-dependent NAD kinase</fullName>
    </alternativeName>
</protein>
<keyword evidence="4 8" id="KW-0067">ATP-binding</keyword>
<dbReference type="InterPro" id="IPR002504">
    <property type="entry name" value="NADK"/>
</dbReference>
<dbReference type="Gene3D" id="3.40.50.10330">
    <property type="entry name" value="Probable inorganic polyphosphate/atp-NAD kinase, domain 1"/>
    <property type="match status" value="1"/>
</dbReference>
<evidence type="ECO:0000256" key="2">
    <source>
        <dbReference type="ARBA" id="ARBA00022741"/>
    </source>
</evidence>